<comment type="pathway">
    <text evidence="1">Amino-acid biosynthesis; L-phenylalanine biosynthesis; phenylpyruvate from prephenate: step 1/1.</text>
</comment>
<dbReference type="InterPro" id="IPR045865">
    <property type="entry name" value="ACT-like_dom_sf"/>
</dbReference>
<comment type="catalytic activity">
    <reaction evidence="7">
        <text>prephenate + H(+) = 3-phenylpyruvate + CO2 + H2O</text>
        <dbReference type="Rhea" id="RHEA:21648"/>
        <dbReference type="ChEBI" id="CHEBI:15377"/>
        <dbReference type="ChEBI" id="CHEBI:15378"/>
        <dbReference type="ChEBI" id="CHEBI:16526"/>
        <dbReference type="ChEBI" id="CHEBI:18005"/>
        <dbReference type="ChEBI" id="CHEBI:29934"/>
        <dbReference type="EC" id="4.2.1.51"/>
    </reaction>
</comment>
<dbReference type="CDD" id="cd04905">
    <property type="entry name" value="ACT_CM-PDT"/>
    <property type="match status" value="1"/>
</dbReference>
<keyword evidence="5" id="KW-0584">Phenylalanine biosynthesis</keyword>
<keyword evidence="6" id="KW-0456">Lyase</keyword>
<evidence type="ECO:0000256" key="7">
    <source>
        <dbReference type="ARBA" id="ARBA00047848"/>
    </source>
</evidence>
<dbReference type="FunFam" id="3.40.190.10:FF:000228">
    <property type="entry name" value="Chorismate mutase/prephenate dehydratase"/>
    <property type="match status" value="1"/>
</dbReference>
<dbReference type="GO" id="GO:0004664">
    <property type="term" value="F:prephenate dehydratase activity"/>
    <property type="evidence" value="ECO:0007669"/>
    <property type="project" value="UniProtKB-EC"/>
</dbReference>
<evidence type="ECO:0000313" key="11">
    <source>
        <dbReference type="EMBL" id="RFN47944.1"/>
    </source>
</evidence>
<dbReference type="InterPro" id="IPR002912">
    <property type="entry name" value="ACT_dom"/>
</dbReference>
<protein>
    <recommendedName>
        <fullName evidence="2">prephenate dehydratase</fullName>
        <ecNumber evidence="2">4.2.1.51</ecNumber>
    </recommendedName>
</protein>
<keyword evidence="12" id="KW-1185">Reference proteome</keyword>
<dbReference type="Gene3D" id="3.30.70.260">
    <property type="match status" value="1"/>
</dbReference>
<keyword evidence="3" id="KW-0028">Amino-acid biosynthesis</keyword>
<evidence type="ECO:0000256" key="8">
    <source>
        <dbReference type="SAM" id="MobiDB-lite"/>
    </source>
</evidence>
<dbReference type="InterPro" id="IPR008242">
    <property type="entry name" value="Chor_mutase/pphenate_deHydtase"/>
</dbReference>
<dbReference type="PIRSF" id="PIRSF001500">
    <property type="entry name" value="Chor_mut_pdt_Ppr"/>
    <property type="match status" value="1"/>
</dbReference>
<evidence type="ECO:0000259" key="9">
    <source>
        <dbReference type="PROSITE" id="PS51171"/>
    </source>
</evidence>
<evidence type="ECO:0000256" key="4">
    <source>
        <dbReference type="ARBA" id="ARBA00023141"/>
    </source>
</evidence>
<organism evidence="11 12">
    <name type="scientific">Fusarium flagelliforme</name>
    <dbReference type="NCBI Taxonomy" id="2675880"/>
    <lineage>
        <taxon>Eukaryota</taxon>
        <taxon>Fungi</taxon>
        <taxon>Dikarya</taxon>
        <taxon>Ascomycota</taxon>
        <taxon>Pezizomycotina</taxon>
        <taxon>Sordariomycetes</taxon>
        <taxon>Hypocreomycetidae</taxon>
        <taxon>Hypocreales</taxon>
        <taxon>Nectriaceae</taxon>
        <taxon>Fusarium</taxon>
        <taxon>Fusarium incarnatum-equiseti species complex</taxon>
    </lineage>
</organism>
<dbReference type="Proteomes" id="UP000265631">
    <property type="component" value="Unassembled WGS sequence"/>
</dbReference>
<dbReference type="AlphaFoldDB" id="A0A395MJ19"/>
<keyword evidence="4" id="KW-0057">Aromatic amino acid biosynthesis</keyword>
<dbReference type="STRING" id="2594813.A0A395MJ19"/>
<dbReference type="FunFam" id="3.40.190.10:FF:000034">
    <property type="entry name" value="Chorismate mutase/prephenate dehydratase"/>
    <property type="match status" value="1"/>
</dbReference>
<dbReference type="SUPFAM" id="SSF55021">
    <property type="entry name" value="ACT-like"/>
    <property type="match status" value="1"/>
</dbReference>
<dbReference type="PROSITE" id="PS51171">
    <property type="entry name" value="PREPHENATE_DEHYDR_3"/>
    <property type="match status" value="1"/>
</dbReference>
<evidence type="ECO:0000259" key="10">
    <source>
        <dbReference type="PROSITE" id="PS51671"/>
    </source>
</evidence>
<reference evidence="11 12" key="1">
    <citation type="journal article" date="2018" name="PLoS Pathog.">
        <title>Evolution of structural diversity of trichothecenes, a family of toxins produced by plant pathogenic and entomopathogenic fungi.</title>
        <authorList>
            <person name="Proctor R.H."/>
            <person name="McCormick S.P."/>
            <person name="Kim H.S."/>
            <person name="Cardoza R.E."/>
            <person name="Stanley A.M."/>
            <person name="Lindo L."/>
            <person name="Kelly A."/>
            <person name="Brown D.W."/>
            <person name="Lee T."/>
            <person name="Vaughan M.M."/>
            <person name="Alexander N.J."/>
            <person name="Busman M."/>
            <person name="Gutierrez S."/>
        </authorList>
    </citation>
    <scope>NUCLEOTIDE SEQUENCE [LARGE SCALE GENOMIC DNA]</scope>
    <source>
        <strain evidence="11 12">NRRL 13405</strain>
    </source>
</reference>
<dbReference type="CDD" id="cd13532">
    <property type="entry name" value="PBP2_PDT_like"/>
    <property type="match status" value="1"/>
</dbReference>
<dbReference type="SUPFAM" id="SSF53850">
    <property type="entry name" value="Periplasmic binding protein-like II"/>
    <property type="match status" value="1"/>
</dbReference>
<sequence length="384" mass="41599">MASQRKPLVSFLGPVASYTHQAVRQAFSDDTWEFQPAVTIDDVFEQVQEGQVQAGVVPFENSTNGSVVFTLDNLADRANRYPDITVDGETYVDVHHCLVGHRSTAPIVEETAEGSGACTPTTMDPSPSKPRSKPLASLKHIQRLYSHPQAFGQCTAFISTYLKGVEIFEVSSTSKAAEIVSKDTTGTWAAISSELAAGLNGLDFLGKSIEDREDNTTRFLVIGTNAAGPKDLEKTKQAVADKGSKSLVSFTVPHTSPGALADALSCFRAFNLNLTSINSRPSLVQPFQYIFFIEFEGHKYDDPEGRVNGALERISCVAESWRAMPWFSAPSAKMYIHRDTTQSPTNLGESNAGTSPENDRHFWGVGSSGDIDPSECFAKSTGQG</sequence>
<dbReference type="UniPathway" id="UPA00121">
    <property type="reaction ID" value="UER00345"/>
</dbReference>
<dbReference type="PROSITE" id="PS51671">
    <property type="entry name" value="ACT"/>
    <property type="match status" value="1"/>
</dbReference>
<feature type="domain" description="ACT" evidence="10">
    <location>
        <begin position="248"/>
        <end position="325"/>
    </location>
</feature>
<evidence type="ECO:0000256" key="2">
    <source>
        <dbReference type="ARBA" id="ARBA00013147"/>
    </source>
</evidence>
<comment type="caution">
    <text evidence="11">The sequence shown here is derived from an EMBL/GenBank/DDBJ whole genome shotgun (WGS) entry which is preliminary data.</text>
</comment>
<dbReference type="GO" id="GO:0005737">
    <property type="term" value="C:cytoplasm"/>
    <property type="evidence" value="ECO:0007669"/>
    <property type="project" value="TreeGrafter"/>
</dbReference>
<evidence type="ECO:0000256" key="3">
    <source>
        <dbReference type="ARBA" id="ARBA00022605"/>
    </source>
</evidence>
<dbReference type="Pfam" id="PF00800">
    <property type="entry name" value="PDT"/>
    <property type="match status" value="1"/>
</dbReference>
<dbReference type="Gene3D" id="3.40.190.10">
    <property type="entry name" value="Periplasmic binding protein-like II"/>
    <property type="match status" value="2"/>
</dbReference>
<dbReference type="PANTHER" id="PTHR21022">
    <property type="entry name" value="PREPHENATE DEHYDRATASE P PROTEIN"/>
    <property type="match status" value="1"/>
</dbReference>
<gene>
    <name evidence="11" type="ORF">FIE12Z_7805</name>
</gene>
<name>A0A395MJ19_9HYPO</name>
<evidence type="ECO:0000256" key="6">
    <source>
        <dbReference type="ARBA" id="ARBA00023239"/>
    </source>
</evidence>
<feature type="region of interest" description="Disordered" evidence="8">
    <location>
        <begin position="112"/>
        <end position="134"/>
    </location>
</feature>
<evidence type="ECO:0000256" key="5">
    <source>
        <dbReference type="ARBA" id="ARBA00023222"/>
    </source>
</evidence>
<feature type="domain" description="Prephenate dehydratase" evidence="9">
    <location>
        <begin position="8"/>
        <end position="224"/>
    </location>
</feature>
<dbReference type="GO" id="GO:0009094">
    <property type="term" value="P:L-phenylalanine biosynthetic process"/>
    <property type="evidence" value="ECO:0007669"/>
    <property type="project" value="UniProtKB-UniPathway"/>
</dbReference>
<dbReference type="EMBL" id="PXXK01000223">
    <property type="protein sequence ID" value="RFN47944.1"/>
    <property type="molecule type" value="Genomic_DNA"/>
</dbReference>
<dbReference type="PANTHER" id="PTHR21022:SF19">
    <property type="entry name" value="PREPHENATE DEHYDRATASE-RELATED"/>
    <property type="match status" value="1"/>
</dbReference>
<evidence type="ECO:0000313" key="12">
    <source>
        <dbReference type="Proteomes" id="UP000265631"/>
    </source>
</evidence>
<dbReference type="EC" id="4.2.1.51" evidence="2"/>
<evidence type="ECO:0000256" key="1">
    <source>
        <dbReference type="ARBA" id="ARBA00004741"/>
    </source>
</evidence>
<proteinExistence type="predicted"/>
<accession>A0A395MJ19</accession>
<dbReference type="InterPro" id="IPR001086">
    <property type="entry name" value="Preph_deHydtase"/>
</dbReference>